<keyword evidence="5" id="KW-1185">Reference proteome</keyword>
<dbReference type="SUPFAM" id="SSF103196">
    <property type="entry name" value="Roadblock/LC7 domain"/>
    <property type="match status" value="1"/>
</dbReference>
<dbReference type="InterPro" id="IPR025497">
    <property type="entry name" value="PatA-like_N"/>
</dbReference>
<dbReference type="EMBL" id="MTKO01000039">
    <property type="protein sequence ID" value="RWX47253.1"/>
    <property type="molecule type" value="Genomic_DNA"/>
</dbReference>
<evidence type="ECO:0000259" key="3">
    <source>
        <dbReference type="PROSITE" id="PS50110"/>
    </source>
</evidence>
<dbReference type="Pfam" id="PF14332">
    <property type="entry name" value="DUF4388"/>
    <property type="match status" value="1"/>
</dbReference>
<keyword evidence="1" id="KW-0597">Phosphoprotein</keyword>
<dbReference type="SUPFAM" id="SSF52172">
    <property type="entry name" value="CheY-like"/>
    <property type="match status" value="1"/>
</dbReference>
<dbReference type="SMART" id="SM00448">
    <property type="entry name" value="REC"/>
    <property type="match status" value="1"/>
</dbReference>
<proteinExistence type="predicted"/>
<name>A0A3S3UA83_9BACT</name>
<comment type="caution">
    <text evidence="4">The sequence shown here is derived from an EMBL/GenBank/DDBJ whole genome shotgun (WGS) entry which is preliminary data.</text>
</comment>
<sequence>MKQQVLIVDDDPELLLSINCGFEHNDRFRLLKAENGREALALLETNRVDLVVAELNIPVMDGVELISVMSNSFSEVPYIVMTAFSTSVMEDYLKKAGALNILKKPVDIKELEQAINKALDIQEEQNCSLAGLPLSSFLQLVAMEQKTAHLKIFHLGGQCGSLFFHDGDLIDAEYNDLTGDEAVLKMLAWENVRVSIKEFAGPFSASRMKSELLSLIFTALQRQDWNEENTENPLQVVKKEFDRMKRTAPVKFVCRPKSRATPSGKADKKKEETKELLKKMAGELDGVLAVQVTDLDGITVALYNPADTDIKAFSINFTMVMKLIDKSVGSLQEMGEFEESLVQTKNAWILTRFITPQYYVGIAVNREGTPGNLRLVARSYLDQLRRSL</sequence>
<accession>A0A3S3UA83</accession>
<evidence type="ECO:0000313" key="5">
    <source>
        <dbReference type="Proteomes" id="UP000287853"/>
    </source>
</evidence>
<dbReference type="Gene3D" id="3.40.50.2300">
    <property type="match status" value="1"/>
</dbReference>
<dbReference type="GO" id="GO:0000160">
    <property type="term" value="P:phosphorelay signal transduction system"/>
    <property type="evidence" value="ECO:0007669"/>
    <property type="project" value="InterPro"/>
</dbReference>
<evidence type="ECO:0000256" key="1">
    <source>
        <dbReference type="ARBA" id="ARBA00022553"/>
    </source>
</evidence>
<dbReference type="PROSITE" id="PS50110">
    <property type="entry name" value="RESPONSE_REGULATORY"/>
    <property type="match status" value="1"/>
</dbReference>
<gene>
    <name evidence="4" type="ORF">H206_02297</name>
</gene>
<evidence type="ECO:0000256" key="2">
    <source>
        <dbReference type="PROSITE-ProRule" id="PRU00169"/>
    </source>
</evidence>
<dbReference type="AlphaFoldDB" id="A0A3S3UA83"/>
<dbReference type="Gene3D" id="3.30.450.30">
    <property type="entry name" value="Dynein light chain 2a, cytoplasmic"/>
    <property type="match status" value="1"/>
</dbReference>
<organism evidence="4 5">
    <name type="scientific">Candidatus Electrothrix aarhusensis</name>
    <dbReference type="NCBI Taxonomy" id="1859131"/>
    <lineage>
        <taxon>Bacteria</taxon>
        <taxon>Pseudomonadati</taxon>
        <taxon>Thermodesulfobacteriota</taxon>
        <taxon>Desulfobulbia</taxon>
        <taxon>Desulfobulbales</taxon>
        <taxon>Desulfobulbaceae</taxon>
        <taxon>Candidatus Electrothrix</taxon>
    </lineage>
</organism>
<dbReference type="PANTHER" id="PTHR44591:SF3">
    <property type="entry name" value="RESPONSE REGULATORY DOMAIN-CONTAINING PROTEIN"/>
    <property type="match status" value="1"/>
</dbReference>
<dbReference type="InterPro" id="IPR001789">
    <property type="entry name" value="Sig_transdc_resp-reg_receiver"/>
</dbReference>
<dbReference type="Pfam" id="PF00072">
    <property type="entry name" value="Response_reg"/>
    <property type="match status" value="1"/>
</dbReference>
<reference evidence="4 5" key="1">
    <citation type="submission" date="2017-01" db="EMBL/GenBank/DDBJ databases">
        <title>The cable genome- insights into the physiology and evolution of filamentous bacteria capable of sulfide oxidation via long distance electron transfer.</title>
        <authorList>
            <person name="Schreiber L."/>
            <person name="Bjerg J.T."/>
            <person name="Boggild A."/>
            <person name="Van De Vossenberg J."/>
            <person name="Meysman F."/>
            <person name="Nielsen L.P."/>
            <person name="Schramm A."/>
            <person name="Kjeldsen K.U."/>
        </authorList>
    </citation>
    <scope>NUCLEOTIDE SEQUENCE [LARGE SCALE GENOMIC DNA]</scope>
    <source>
        <strain evidence="4">MCF</strain>
    </source>
</reference>
<comment type="caution">
    <text evidence="2">Lacks conserved residue(s) required for the propagation of feature annotation.</text>
</comment>
<protein>
    <recommendedName>
        <fullName evidence="3">Response regulatory domain-containing protein</fullName>
    </recommendedName>
</protein>
<feature type="domain" description="Response regulatory" evidence="3">
    <location>
        <begin position="4"/>
        <end position="119"/>
    </location>
</feature>
<dbReference type="InterPro" id="IPR050595">
    <property type="entry name" value="Bact_response_regulator"/>
</dbReference>
<evidence type="ECO:0000313" key="4">
    <source>
        <dbReference type="EMBL" id="RWX47253.1"/>
    </source>
</evidence>
<dbReference type="Proteomes" id="UP000287853">
    <property type="component" value="Unassembled WGS sequence"/>
</dbReference>
<dbReference type="PANTHER" id="PTHR44591">
    <property type="entry name" value="STRESS RESPONSE REGULATOR PROTEIN 1"/>
    <property type="match status" value="1"/>
</dbReference>
<dbReference type="InterPro" id="IPR011006">
    <property type="entry name" value="CheY-like_superfamily"/>
</dbReference>